<evidence type="ECO:0000259" key="1">
    <source>
        <dbReference type="PROSITE" id="PS50883"/>
    </source>
</evidence>
<dbReference type="CDD" id="cd01948">
    <property type="entry name" value="EAL"/>
    <property type="match status" value="1"/>
</dbReference>
<dbReference type="InterPro" id="IPR050706">
    <property type="entry name" value="Cyclic-di-GMP_PDE-like"/>
</dbReference>
<dbReference type="PROSITE" id="PS50883">
    <property type="entry name" value="EAL"/>
    <property type="match status" value="1"/>
</dbReference>
<comment type="caution">
    <text evidence="2">The sequence shown here is derived from an EMBL/GenBank/DDBJ whole genome shotgun (WGS) entry which is preliminary data.</text>
</comment>
<sequence length="315" mass="34980">MASRSTAIRDRTADRLLDIAEPDLMAAAPALRDAVSHGELEDTRALIVAHDGEPGLKDFQAMTNLDRLLSRAEAVWVDALLDEGRYVSHMQPIVGATAERPVFGYEFLFRGLDEQGGLIPPARIFGAAKDPGLMLNLDRIARINAVRTAARHGIESKLFINFMPRSIYDPDFCLRSTVAAIDDSGVRPEQVVFEVVEIERLEDYNHLLRISDFYRNAGFEVALDDFGTGYNNLSTLLTLRPNYIKLDKILTSGLDVDDAKRRMVKSLVATAHEAGVIIIAEGVETQQAFDILRDIQVDYCQGYFFGRPQPTPLAA</sequence>
<feature type="domain" description="EAL" evidence="1">
    <location>
        <begin position="69"/>
        <end position="315"/>
    </location>
</feature>
<dbReference type="InterPro" id="IPR001633">
    <property type="entry name" value="EAL_dom"/>
</dbReference>
<protein>
    <recommendedName>
        <fullName evidence="1">EAL domain-containing protein</fullName>
    </recommendedName>
</protein>
<dbReference type="AlphaFoldDB" id="A0A154VVD8"/>
<dbReference type="EMBL" id="LPXN01000132">
    <property type="protein sequence ID" value="KZD05235.1"/>
    <property type="molecule type" value="Genomic_DNA"/>
</dbReference>
<accession>A0A154VVD8</accession>
<reference evidence="2 3" key="1">
    <citation type="submission" date="2015-12" db="EMBL/GenBank/DDBJ databases">
        <title>Genome sequence of Oceanibaculum pacificum MCCC 1A02656.</title>
        <authorList>
            <person name="Lu L."/>
            <person name="Lai Q."/>
            <person name="Shao Z."/>
            <person name="Qian P."/>
        </authorList>
    </citation>
    <scope>NUCLEOTIDE SEQUENCE [LARGE SCALE GENOMIC DNA]</scope>
    <source>
        <strain evidence="2 3">MCCC 1A02656</strain>
    </source>
</reference>
<dbReference type="Gene3D" id="3.20.20.450">
    <property type="entry name" value="EAL domain"/>
    <property type="match status" value="1"/>
</dbReference>
<dbReference type="Pfam" id="PF00563">
    <property type="entry name" value="EAL"/>
    <property type="match status" value="1"/>
</dbReference>
<proteinExistence type="predicted"/>
<dbReference type="SUPFAM" id="SSF141868">
    <property type="entry name" value="EAL domain-like"/>
    <property type="match status" value="1"/>
</dbReference>
<dbReference type="InterPro" id="IPR035919">
    <property type="entry name" value="EAL_sf"/>
</dbReference>
<name>A0A154VVD8_9PROT</name>
<dbReference type="Proteomes" id="UP000076400">
    <property type="component" value="Unassembled WGS sequence"/>
</dbReference>
<keyword evidence="3" id="KW-1185">Reference proteome</keyword>
<evidence type="ECO:0000313" key="2">
    <source>
        <dbReference type="EMBL" id="KZD05235.1"/>
    </source>
</evidence>
<gene>
    <name evidence="2" type="ORF">AUP43_11870</name>
</gene>
<dbReference type="PANTHER" id="PTHR33121:SF70">
    <property type="entry name" value="SIGNALING PROTEIN YKOW"/>
    <property type="match status" value="1"/>
</dbReference>
<dbReference type="PANTHER" id="PTHR33121">
    <property type="entry name" value="CYCLIC DI-GMP PHOSPHODIESTERASE PDEF"/>
    <property type="match status" value="1"/>
</dbReference>
<dbReference type="GO" id="GO:0071111">
    <property type="term" value="F:cyclic-guanylate-specific phosphodiesterase activity"/>
    <property type="evidence" value="ECO:0007669"/>
    <property type="project" value="InterPro"/>
</dbReference>
<dbReference type="STRING" id="580166.AUP43_11870"/>
<dbReference type="SMART" id="SM00052">
    <property type="entry name" value="EAL"/>
    <property type="match status" value="1"/>
</dbReference>
<evidence type="ECO:0000313" key="3">
    <source>
        <dbReference type="Proteomes" id="UP000076400"/>
    </source>
</evidence>
<organism evidence="2 3">
    <name type="scientific">Oceanibaculum pacificum</name>
    <dbReference type="NCBI Taxonomy" id="580166"/>
    <lineage>
        <taxon>Bacteria</taxon>
        <taxon>Pseudomonadati</taxon>
        <taxon>Pseudomonadota</taxon>
        <taxon>Alphaproteobacteria</taxon>
        <taxon>Rhodospirillales</taxon>
        <taxon>Oceanibaculaceae</taxon>
        <taxon>Oceanibaculum</taxon>
    </lineage>
</organism>